<dbReference type="PANTHER" id="PTHR43115">
    <property type="entry name" value="DEHYDROGENASE/REDUCTASE SDR FAMILY MEMBER 11"/>
    <property type="match status" value="1"/>
</dbReference>
<dbReference type="PANTHER" id="PTHR43115:SF4">
    <property type="entry name" value="DEHYDROGENASE_REDUCTASE SDR FAMILY MEMBER 11"/>
    <property type="match status" value="1"/>
</dbReference>
<accession>A0A5J5IHR5</accession>
<sequence length="237" mass="26135">MDIEGKIAVITGASSGLGASLADALITKGATVYGLARNIDKLRGIENRLRKNFIPVSIDITNQKDISSWVQDTFSNSHIPDMLINNAGAGYFTKIDELSLERWHEMINTNLNGAFYITSSIVPFMKKNTNTYHIINIGSILGKTTRAESAAYSATKYGMQGFSEALFKELRSYKIKVTCVNPGSIDTAFFEDSGIKPHKNMLQPKDIAQLLIHILETPDNFLVDEITVRPLIPNPPA</sequence>
<keyword evidence="2" id="KW-0560">Oxidoreductase</keyword>
<gene>
    <name evidence="4" type="ORF">FW778_00310</name>
</gene>
<reference evidence="4 5" key="1">
    <citation type="submission" date="2019-09" db="EMBL/GenBank/DDBJ databases">
        <title>Draft genome sequence of Ginsengibacter sp. BR5-29.</title>
        <authorList>
            <person name="Im W.-T."/>
        </authorList>
    </citation>
    <scope>NUCLEOTIDE SEQUENCE [LARGE SCALE GENOMIC DNA]</scope>
    <source>
        <strain evidence="4 5">BR5-29</strain>
    </source>
</reference>
<dbReference type="RefSeq" id="WP_150412588.1">
    <property type="nucleotide sequence ID" value="NZ_VYQF01000001.1"/>
</dbReference>
<proteinExistence type="inferred from homology"/>
<comment type="similarity">
    <text evidence="1 3">Belongs to the short-chain dehydrogenases/reductases (SDR) family.</text>
</comment>
<dbReference type="CDD" id="cd05233">
    <property type="entry name" value="SDR_c"/>
    <property type="match status" value="1"/>
</dbReference>
<evidence type="ECO:0000256" key="3">
    <source>
        <dbReference type="RuleBase" id="RU000363"/>
    </source>
</evidence>
<organism evidence="4 5">
    <name type="scientific">Ginsengibacter hankyongi</name>
    <dbReference type="NCBI Taxonomy" id="2607284"/>
    <lineage>
        <taxon>Bacteria</taxon>
        <taxon>Pseudomonadati</taxon>
        <taxon>Bacteroidota</taxon>
        <taxon>Chitinophagia</taxon>
        <taxon>Chitinophagales</taxon>
        <taxon>Chitinophagaceae</taxon>
        <taxon>Ginsengibacter</taxon>
    </lineage>
</organism>
<dbReference type="InterPro" id="IPR036291">
    <property type="entry name" value="NAD(P)-bd_dom_sf"/>
</dbReference>
<dbReference type="PRINTS" id="PR00081">
    <property type="entry name" value="GDHRDH"/>
</dbReference>
<evidence type="ECO:0000313" key="5">
    <source>
        <dbReference type="Proteomes" id="UP000326903"/>
    </source>
</evidence>
<evidence type="ECO:0000256" key="1">
    <source>
        <dbReference type="ARBA" id="ARBA00006484"/>
    </source>
</evidence>
<evidence type="ECO:0000256" key="2">
    <source>
        <dbReference type="ARBA" id="ARBA00023002"/>
    </source>
</evidence>
<dbReference type="EMBL" id="VYQF01000001">
    <property type="protein sequence ID" value="KAA9040529.1"/>
    <property type="molecule type" value="Genomic_DNA"/>
</dbReference>
<dbReference type="Pfam" id="PF00106">
    <property type="entry name" value="adh_short"/>
    <property type="match status" value="1"/>
</dbReference>
<dbReference type="FunFam" id="3.40.50.720:FF:000047">
    <property type="entry name" value="NADP-dependent L-serine/L-allo-threonine dehydrogenase"/>
    <property type="match status" value="1"/>
</dbReference>
<dbReference type="InterPro" id="IPR002347">
    <property type="entry name" value="SDR_fam"/>
</dbReference>
<dbReference type="Gene3D" id="3.40.50.720">
    <property type="entry name" value="NAD(P)-binding Rossmann-like Domain"/>
    <property type="match status" value="1"/>
</dbReference>
<dbReference type="SUPFAM" id="SSF51735">
    <property type="entry name" value="NAD(P)-binding Rossmann-fold domains"/>
    <property type="match status" value="1"/>
</dbReference>
<dbReference type="GO" id="GO:0016616">
    <property type="term" value="F:oxidoreductase activity, acting on the CH-OH group of donors, NAD or NADP as acceptor"/>
    <property type="evidence" value="ECO:0007669"/>
    <property type="project" value="UniProtKB-ARBA"/>
</dbReference>
<dbReference type="AlphaFoldDB" id="A0A5J5IHR5"/>
<dbReference type="Proteomes" id="UP000326903">
    <property type="component" value="Unassembled WGS sequence"/>
</dbReference>
<dbReference type="PRINTS" id="PR00080">
    <property type="entry name" value="SDRFAMILY"/>
</dbReference>
<evidence type="ECO:0000313" key="4">
    <source>
        <dbReference type="EMBL" id="KAA9040529.1"/>
    </source>
</evidence>
<comment type="caution">
    <text evidence="4">The sequence shown here is derived from an EMBL/GenBank/DDBJ whole genome shotgun (WGS) entry which is preliminary data.</text>
</comment>
<name>A0A5J5IHR5_9BACT</name>
<keyword evidence="5" id="KW-1185">Reference proteome</keyword>
<protein>
    <submittedName>
        <fullName evidence="4">SDR family NAD(P)-dependent oxidoreductase</fullName>
    </submittedName>
</protein>